<accession>A0A7I7PA25</accession>
<dbReference type="InterPro" id="IPR036388">
    <property type="entry name" value="WH-like_DNA-bd_sf"/>
</dbReference>
<dbReference type="Gene3D" id="3.40.50.300">
    <property type="entry name" value="P-loop containing nucleotide triphosphate hydrolases"/>
    <property type="match status" value="1"/>
</dbReference>
<evidence type="ECO:0000313" key="3">
    <source>
        <dbReference type="EMBL" id="ORB15907.1"/>
    </source>
</evidence>
<dbReference type="SUPFAM" id="SSF46785">
    <property type="entry name" value="Winged helix' DNA-binding domain"/>
    <property type="match status" value="1"/>
</dbReference>
<dbReference type="CDD" id="cd01029">
    <property type="entry name" value="TOPRIM_primases"/>
    <property type="match status" value="1"/>
</dbReference>
<dbReference type="SUPFAM" id="SSF56731">
    <property type="entry name" value="DNA primase core"/>
    <property type="match status" value="1"/>
</dbReference>
<dbReference type="OrthoDB" id="9775547at2"/>
<reference evidence="3 4" key="1">
    <citation type="submission" date="2017-02" db="EMBL/GenBank/DDBJ databases">
        <title>The new phylogeny of genus Mycobacterium.</title>
        <authorList>
            <person name="Tortoli E."/>
            <person name="Trovato A."/>
            <person name="Cirillo D.M."/>
        </authorList>
    </citation>
    <scope>NUCLEOTIDE SEQUENCE [LARGE SCALE GENOMIC DNA]</scope>
    <source>
        <strain evidence="3 4">DSM 45145</strain>
    </source>
</reference>
<dbReference type="EMBL" id="AP022583">
    <property type="protein sequence ID" value="BBY05440.1"/>
    <property type="molecule type" value="Genomic_DNA"/>
</dbReference>
<protein>
    <submittedName>
        <fullName evidence="2">Uncharacterized protein</fullName>
    </submittedName>
</protein>
<dbReference type="InterPro" id="IPR034154">
    <property type="entry name" value="TOPRIM_DnaG/twinkle"/>
</dbReference>
<dbReference type="Proteomes" id="UP000466894">
    <property type="component" value="Chromosome"/>
</dbReference>
<gene>
    <name evidence="3" type="ORF">BST37_08355</name>
    <name evidence="2" type="ORF">MNVI_07580</name>
</gene>
<proteinExistence type="predicted"/>
<evidence type="ECO:0000256" key="1">
    <source>
        <dbReference type="SAM" id="MobiDB-lite"/>
    </source>
</evidence>
<reference evidence="2" key="3">
    <citation type="submission" date="2020-02" db="EMBL/GenBank/DDBJ databases">
        <authorList>
            <person name="Matsumoto Y."/>
            <person name="Motooka D."/>
            <person name="Nakamura S."/>
        </authorList>
    </citation>
    <scope>NUCLEOTIDE SEQUENCE</scope>
    <source>
        <strain evidence="2">JCM 16367</strain>
    </source>
</reference>
<dbReference type="SUPFAM" id="SSF52540">
    <property type="entry name" value="P-loop containing nucleoside triphosphate hydrolases"/>
    <property type="match status" value="1"/>
</dbReference>
<dbReference type="AlphaFoldDB" id="A0A7I7PA25"/>
<dbReference type="EMBL" id="MVIC01000010">
    <property type="protein sequence ID" value="ORB15907.1"/>
    <property type="molecule type" value="Genomic_DNA"/>
</dbReference>
<reference evidence="2 5" key="2">
    <citation type="journal article" date="2019" name="Emerg. Microbes Infect.">
        <title>Comprehensive subspecies identification of 175 nontuberculous mycobacteria species based on 7547 genomic profiles.</title>
        <authorList>
            <person name="Matsumoto Y."/>
            <person name="Kinjo T."/>
            <person name="Motooka D."/>
            <person name="Nabeya D."/>
            <person name="Jung N."/>
            <person name="Uechi K."/>
            <person name="Horii T."/>
            <person name="Iida T."/>
            <person name="Fujita J."/>
            <person name="Nakamura S."/>
        </authorList>
    </citation>
    <scope>NUCLEOTIDE SEQUENCE [LARGE SCALE GENOMIC DNA]</scope>
    <source>
        <strain evidence="2 5">JCM 16367</strain>
    </source>
</reference>
<evidence type="ECO:0000313" key="2">
    <source>
        <dbReference type="EMBL" id="BBY05440.1"/>
    </source>
</evidence>
<evidence type="ECO:0000313" key="4">
    <source>
        <dbReference type="Proteomes" id="UP000192374"/>
    </source>
</evidence>
<dbReference type="Gene3D" id="3.40.1360.10">
    <property type="match status" value="1"/>
</dbReference>
<name>A0A7I7PA25_9MYCO</name>
<keyword evidence="4" id="KW-1185">Reference proteome</keyword>
<organism evidence="2 5">
    <name type="scientific">Mycobacterium noviomagense</name>
    <dbReference type="NCBI Taxonomy" id="459858"/>
    <lineage>
        <taxon>Bacteria</taxon>
        <taxon>Bacillati</taxon>
        <taxon>Actinomycetota</taxon>
        <taxon>Actinomycetes</taxon>
        <taxon>Mycobacteriales</taxon>
        <taxon>Mycobacteriaceae</taxon>
        <taxon>Mycobacterium</taxon>
    </lineage>
</organism>
<dbReference type="RefSeq" id="WP_083087230.1">
    <property type="nucleotide sequence ID" value="NZ_AP022583.1"/>
</dbReference>
<feature type="region of interest" description="Disordered" evidence="1">
    <location>
        <begin position="551"/>
        <end position="603"/>
    </location>
</feature>
<dbReference type="InterPro" id="IPR027417">
    <property type="entry name" value="P-loop_NTPase"/>
</dbReference>
<evidence type="ECO:0000313" key="5">
    <source>
        <dbReference type="Proteomes" id="UP000466894"/>
    </source>
</evidence>
<dbReference type="KEGG" id="mnv:MNVI_07580"/>
<dbReference type="InterPro" id="IPR036390">
    <property type="entry name" value="WH_DNA-bd_sf"/>
</dbReference>
<dbReference type="Pfam" id="PF13481">
    <property type="entry name" value="AAA_25"/>
    <property type="match status" value="1"/>
</dbReference>
<sequence>MSDTTAYERILAALGDNGCTVNANGQRAQAQCPAHHDRNPSLSITEVPDQALVYCHAGCDIEDVLAALNLTLTDLYNNPKGRTTYLYPGGRKVHRTSDKQFRQSGNTKDTSLFQVEDIGDAETVYVTEGEKDALNLTHIYKTAAVSPAQGAGTDPDKFDWTPLSGRHVKIVQDKDEKGREHASKVAAHLRSIAKSVEIVESAVGKDMSDHIAAGKTLDELVTPSLLDKLGVTSEWLEKQTFPELEEIVPGLIVEGVTVLAGPPKVGKSFLTGNLAIAVASGGKALGYIDVAKRPVLVLALEDGHRRLQSRYRDIQLGKPIPPGITFVTKATPAECVAVMAEFLQRYGYLKPLVILDTLGKAKPQRRSGQEAYLVDYEVGGKFKALADSCPGAAILIIHHTRKADSGDFVDLVSGTQGIAGSVDCIITLARKRKEAEAVLSVTGRDIMENEYALLVQDGFLWQLDGDNLTGASERLDVRREEAAKQVQMKKHGANGQRAVQIINGRGQVRVEDISFKLGMTPKATSNLLNRLADNGFIVRVERGIFQSRRYAEQHPRWGEEYEESGDSGESQDYAATSESRGQPDDPSHSLHSPQSLHSSDSSGVAALKRKNTCGCGAPLALPISLETGLCVECRTSD</sequence>
<dbReference type="Gene3D" id="1.10.10.10">
    <property type="entry name" value="Winged helix-like DNA-binding domain superfamily/Winged helix DNA-binding domain"/>
    <property type="match status" value="1"/>
</dbReference>
<dbReference type="Proteomes" id="UP000192374">
    <property type="component" value="Unassembled WGS sequence"/>
</dbReference>
<feature type="compositionally biased region" description="Low complexity" evidence="1">
    <location>
        <begin position="589"/>
        <end position="602"/>
    </location>
</feature>